<feature type="region of interest" description="Disordered" evidence="1">
    <location>
        <begin position="1"/>
        <end position="71"/>
    </location>
</feature>
<dbReference type="EMBL" id="JAIWYP010000001">
    <property type="protein sequence ID" value="KAH3876852.1"/>
    <property type="molecule type" value="Genomic_DNA"/>
</dbReference>
<feature type="compositionally biased region" description="Acidic residues" evidence="1">
    <location>
        <begin position="33"/>
        <end position="60"/>
    </location>
</feature>
<feature type="compositionally biased region" description="Basic and acidic residues" evidence="1">
    <location>
        <begin position="278"/>
        <end position="302"/>
    </location>
</feature>
<name>A0A9D4MK93_DREPO</name>
<dbReference type="InterPro" id="IPR035445">
    <property type="entry name" value="GYF-like_dom_sf"/>
</dbReference>
<dbReference type="Pfam" id="PF02213">
    <property type="entry name" value="GYF"/>
    <property type="match status" value="1"/>
</dbReference>
<organism evidence="3 4">
    <name type="scientific">Dreissena polymorpha</name>
    <name type="common">Zebra mussel</name>
    <name type="synonym">Mytilus polymorpha</name>
    <dbReference type="NCBI Taxonomy" id="45954"/>
    <lineage>
        <taxon>Eukaryota</taxon>
        <taxon>Metazoa</taxon>
        <taxon>Spiralia</taxon>
        <taxon>Lophotrochozoa</taxon>
        <taxon>Mollusca</taxon>
        <taxon>Bivalvia</taxon>
        <taxon>Autobranchia</taxon>
        <taxon>Heteroconchia</taxon>
        <taxon>Euheterodonta</taxon>
        <taxon>Imparidentia</taxon>
        <taxon>Neoheterodontei</taxon>
        <taxon>Myida</taxon>
        <taxon>Dreissenoidea</taxon>
        <taxon>Dreissenidae</taxon>
        <taxon>Dreissena</taxon>
    </lineage>
</organism>
<comment type="caution">
    <text evidence="3">The sequence shown here is derived from an EMBL/GenBank/DDBJ whole genome shotgun (WGS) entry which is preliminary data.</text>
</comment>
<feature type="compositionally biased region" description="Basic and acidic residues" evidence="1">
    <location>
        <begin position="1"/>
        <end position="10"/>
    </location>
</feature>
<sequence length="367" mass="42404">MSKRKVEFKEPAAPSVSEAEKSRRFKEKHSLDSDEEVDENEDRLDDEDIEGQEDETIDNDEGIKITPFNMKEEMEEGHFDKDGMYIFNRDKDAIKDEWMDNIDWEKIKETEGSTGTGDNQESDSEEESIDLQNIYRKMLEFINEGETVARALRRLGGNKKTQSASQKWKTKKQKTGDTAEDLKAQEDRQKFLDLTELADKVLSSGNMEVYEMTHEKIRYELKKMETGNGRPNVFEKKMDDDDDALDMFADDFDKKETDKIGKDYAASDASEAANNGDTNKEDGKKAEVEKDEGKNAVKASVEEPRGEVMWEYRWEDKDSEEVHGPFTSTQMNDWQEEGFFKGGVYCRKVGTSSQFYSSKRIDFDLYT</sequence>
<evidence type="ECO:0000256" key="1">
    <source>
        <dbReference type="SAM" id="MobiDB-lite"/>
    </source>
</evidence>
<dbReference type="SMART" id="SM00444">
    <property type="entry name" value="GYF"/>
    <property type="match status" value="1"/>
</dbReference>
<dbReference type="OrthoDB" id="331341at2759"/>
<feature type="compositionally biased region" description="Basic and acidic residues" evidence="1">
    <location>
        <begin position="18"/>
        <end position="32"/>
    </location>
</feature>
<keyword evidence="4" id="KW-1185">Reference proteome</keyword>
<evidence type="ECO:0000313" key="3">
    <source>
        <dbReference type="EMBL" id="KAH3876852.1"/>
    </source>
</evidence>
<dbReference type="PROSITE" id="PS50829">
    <property type="entry name" value="GYF"/>
    <property type="match status" value="1"/>
</dbReference>
<reference evidence="3" key="2">
    <citation type="submission" date="2020-11" db="EMBL/GenBank/DDBJ databases">
        <authorList>
            <person name="McCartney M.A."/>
            <person name="Auch B."/>
            <person name="Kono T."/>
            <person name="Mallez S."/>
            <person name="Becker A."/>
            <person name="Gohl D.M."/>
            <person name="Silverstein K.A.T."/>
            <person name="Koren S."/>
            <person name="Bechman K.B."/>
            <person name="Herman A."/>
            <person name="Abrahante J.E."/>
            <person name="Garbe J."/>
        </authorList>
    </citation>
    <scope>NUCLEOTIDE SEQUENCE</scope>
    <source>
        <strain evidence="3">Duluth1</strain>
        <tissue evidence="3">Whole animal</tissue>
    </source>
</reference>
<feature type="region of interest" description="Disordered" evidence="1">
    <location>
        <begin position="263"/>
        <end position="302"/>
    </location>
</feature>
<feature type="region of interest" description="Disordered" evidence="1">
    <location>
        <begin position="154"/>
        <end position="185"/>
    </location>
</feature>
<evidence type="ECO:0000313" key="4">
    <source>
        <dbReference type="Proteomes" id="UP000828390"/>
    </source>
</evidence>
<dbReference type="Proteomes" id="UP000828390">
    <property type="component" value="Unassembled WGS sequence"/>
</dbReference>
<dbReference type="SUPFAM" id="SSF55277">
    <property type="entry name" value="GYF domain"/>
    <property type="match status" value="1"/>
</dbReference>
<evidence type="ECO:0000259" key="2">
    <source>
        <dbReference type="PROSITE" id="PS50829"/>
    </source>
</evidence>
<dbReference type="PANTHER" id="PTHR13138">
    <property type="entry name" value="PROTEIN LIN1"/>
    <property type="match status" value="1"/>
</dbReference>
<accession>A0A9D4MK93</accession>
<feature type="region of interest" description="Disordered" evidence="1">
    <location>
        <begin position="105"/>
        <end position="128"/>
    </location>
</feature>
<feature type="domain" description="GYF" evidence="2">
    <location>
        <begin position="307"/>
        <end position="364"/>
    </location>
</feature>
<dbReference type="FunFam" id="3.30.1490.40:FF:000005">
    <property type="entry name" value="CD2 antigen cytoplasmic tail-binding protein 2"/>
    <property type="match status" value="1"/>
</dbReference>
<dbReference type="CDD" id="cd00072">
    <property type="entry name" value="GYF"/>
    <property type="match status" value="1"/>
</dbReference>
<dbReference type="InterPro" id="IPR039905">
    <property type="entry name" value="CD2BP2/Lin1"/>
</dbReference>
<reference evidence="3" key="1">
    <citation type="journal article" date="2019" name="bioRxiv">
        <title>The Genome of the Zebra Mussel, Dreissena polymorpha: A Resource for Invasive Species Research.</title>
        <authorList>
            <person name="McCartney M.A."/>
            <person name="Auch B."/>
            <person name="Kono T."/>
            <person name="Mallez S."/>
            <person name="Zhang Y."/>
            <person name="Obille A."/>
            <person name="Becker A."/>
            <person name="Abrahante J.E."/>
            <person name="Garbe J."/>
            <person name="Badalamenti J.P."/>
            <person name="Herman A."/>
            <person name="Mangelson H."/>
            <person name="Liachko I."/>
            <person name="Sullivan S."/>
            <person name="Sone E.D."/>
            <person name="Koren S."/>
            <person name="Silverstein K.A.T."/>
            <person name="Beckman K.B."/>
            <person name="Gohl D.M."/>
        </authorList>
    </citation>
    <scope>NUCLEOTIDE SEQUENCE</scope>
    <source>
        <strain evidence="3">Duluth1</strain>
        <tissue evidence="3">Whole animal</tissue>
    </source>
</reference>
<dbReference type="Gene3D" id="3.30.1490.40">
    <property type="match status" value="1"/>
</dbReference>
<feature type="compositionally biased region" description="Basic and acidic residues" evidence="1">
    <location>
        <begin position="174"/>
        <end position="185"/>
    </location>
</feature>
<dbReference type="AlphaFoldDB" id="A0A9D4MK93"/>
<dbReference type="PANTHER" id="PTHR13138:SF3">
    <property type="entry name" value="CD2 ANTIGEN CYTOPLASMIC TAIL-BINDING PROTEIN 2"/>
    <property type="match status" value="1"/>
</dbReference>
<protein>
    <recommendedName>
        <fullName evidence="2">GYF domain-containing protein</fullName>
    </recommendedName>
</protein>
<proteinExistence type="predicted"/>
<dbReference type="InterPro" id="IPR003169">
    <property type="entry name" value="GYF"/>
</dbReference>
<gene>
    <name evidence="3" type="ORF">DPMN_000703</name>
</gene>
<dbReference type="GO" id="GO:0005682">
    <property type="term" value="C:U5 snRNP"/>
    <property type="evidence" value="ECO:0007669"/>
    <property type="project" value="InterPro"/>
</dbReference>